<dbReference type="GO" id="GO:0032259">
    <property type="term" value="P:methylation"/>
    <property type="evidence" value="ECO:0007669"/>
    <property type="project" value="UniProtKB-KW"/>
</dbReference>
<evidence type="ECO:0000256" key="6">
    <source>
        <dbReference type="ARBA" id="ARBA00022747"/>
    </source>
</evidence>
<keyword evidence="5" id="KW-0949">S-adenosyl-L-methionine</keyword>
<proteinExistence type="inferred from homology"/>
<accession>A0A2S9JIV2</accession>
<evidence type="ECO:0000313" key="9">
    <source>
        <dbReference type="Proteomes" id="UP000238563"/>
    </source>
</evidence>
<dbReference type="PROSITE" id="PS00093">
    <property type="entry name" value="N4_MTASE"/>
    <property type="match status" value="1"/>
</dbReference>
<dbReference type="SUPFAM" id="SSF53335">
    <property type="entry name" value="S-adenosyl-L-methionine-dependent methyltransferases"/>
    <property type="match status" value="1"/>
</dbReference>
<dbReference type="Gene3D" id="3.40.50.150">
    <property type="entry name" value="Vaccinia Virus protein VP39"/>
    <property type="match status" value="2"/>
</dbReference>
<evidence type="ECO:0000256" key="3">
    <source>
        <dbReference type="ARBA" id="ARBA00022603"/>
    </source>
</evidence>
<organism evidence="8 9">
    <name type="scientific">Phyllobacterium myrsinacearum</name>
    <dbReference type="NCBI Taxonomy" id="28101"/>
    <lineage>
        <taxon>Bacteria</taxon>
        <taxon>Pseudomonadati</taxon>
        <taxon>Pseudomonadota</taxon>
        <taxon>Alphaproteobacteria</taxon>
        <taxon>Hyphomicrobiales</taxon>
        <taxon>Phyllobacteriaceae</taxon>
        <taxon>Phyllobacterium</taxon>
    </lineage>
</organism>
<sequence>MIKPVHPFPARMAPELAFRAMGDLPSNSVVLDPMVGSGTVLRQAIEFGHSAIGYDVDPLAVLMSNVWASKADVAEATEALSSIVDAAMSLANNSFVLQWLDNDEETLKFVDFWFAERQKQELRRLSYAISICKHSAAVVDVLKLGLSRIIVTKERAASLARDTSHSRPHRVTQENDFDVFGGFKKAVNQILKRLSEVSQIGSGRAFIGDARSLLDVDECSVDAVVTSPPYLNAIDYMRGHKLALVWLGYTISELRIIRSGSIGAEKSLSDKASSLNNDEVMLEMGDLQNLPQRDRNMIFRYVDDMGRSLSEVERVLKPRGTGIFVVGNSCLKGVFIRNSQAVISAAVATGLEIKGVYEREIPSTNRYLPITGSQLGKRMRTETIISLQKPA</sequence>
<keyword evidence="3" id="KW-0489">Methyltransferase</keyword>
<dbReference type="InterPro" id="IPR017985">
    <property type="entry name" value="MeTrfase_CN4_CS"/>
</dbReference>
<dbReference type="AlphaFoldDB" id="A0A2S9JIV2"/>
<evidence type="ECO:0000256" key="7">
    <source>
        <dbReference type="ARBA" id="ARBA00049120"/>
    </source>
</evidence>
<name>A0A2S9JIV2_9HYPH</name>
<dbReference type="EMBL" id="PVBT01000003">
    <property type="protein sequence ID" value="PRD53029.1"/>
    <property type="molecule type" value="Genomic_DNA"/>
</dbReference>
<comment type="caution">
    <text evidence="8">The sequence shown here is derived from an EMBL/GenBank/DDBJ whole genome shotgun (WGS) entry which is preliminary data.</text>
</comment>
<dbReference type="GO" id="GO:0015667">
    <property type="term" value="F:site-specific DNA-methyltransferase (cytosine-N4-specific) activity"/>
    <property type="evidence" value="ECO:0007669"/>
    <property type="project" value="UniProtKB-EC"/>
</dbReference>
<dbReference type="Proteomes" id="UP000238563">
    <property type="component" value="Unassembled WGS sequence"/>
</dbReference>
<evidence type="ECO:0000256" key="4">
    <source>
        <dbReference type="ARBA" id="ARBA00022679"/>
    </source>
</evidence>
<keyword evidence="6" id="KW-0680">Restriction system</keyword>
<dbReference type="EC" id="2.1.1.113" evidence="2"/>
<keyword evidence="4" id="KW-0808">Transferase</keyword>
<dbReference type="OrthoDB" id="8901552at2"/>
<evidence type="ECO:0000313" key="8">
    <source>
        <dbReference type="EMBL" id="PRD53029.1"/>
    </source>
</evidence>
<evidence type="ECO:0000256" key="2">
    <source>
        <dbReference type="ARBA" id="ARBA00012185"/>
    </source>
</evidence>
<gene>
    <name evidence="8" type="ORF">C5750_11490</name>
</gene>
<dbReference type="GO" id="GO:0009307">
    <property type="term" value="P:DNA restriction-modification system"/>
    <property type="evidence" value="ECO:0007669"/>
    <property type="project" value="UniProtKB-KW"/>
</dbReference>
<reference evidence="8 9" key="1">
    <citation type="submission" date="2018-02" db="EMBL/GenBank/DDBJ databases">
        <title>The draft genome of Phyllobacterium myrsinacearum DSM5892.</title>
        <authorList>
            <person name="Li L."/>
            <person name="Liu L."/>
            <person name="Zhang X."/>
            <person name="Wang T."/>
        </authorList>
    </citation>
    <scope>NUCLEOTIDE SEQUENCE [LARGE SCALE GENOMIC DNA]</scope>
    <source>
        <strain evidence="8 9">DSM 5892</strain>
    </source>
</reference>
<dbReference type="GO" id="GO:0003677">
    <property type="term" value="F:DNA binding"/>
    <property type="evidence" value="ECO:0007669"/>
    <property type="project" value="InterPro"/>
</dbReference>
<comment type="catalytic activity">
    <reaction evidence="7">
        <text>a 2'-deoxycytidine in DNA + S-adenosyl-L-methionine = an N(4)-methyl-2'-deoxycytidine in DNA + S-adenosyl-L-homocysteine + H(+)</text>
        <dbReference type="Rhea" id="RHEA:16857"/>
        <dbReference type="Rhea" id="RHEA-COMP:11369"/>
        <dbReference type="Rhea" id="RHEA-COMP:13674"/>
        <dbReference type="ChEBI" id="CHEBI:15378"/>
        <dbReference type="ChEBI" id="CHEBI:57856"/>
        <dbReference type="ChEBI" id="CHEBI:59789"/>
        <dbReference type="ChEBI" id="CHEBI:85452"/>
        <dbReference type="ChEBI" id="CHEBI:137933"/>
        <dbReference type="EC" id="2.1.1.113"/>
    </reaction>
</comment>
<dbReference type="InterPro" id="IPR029063">
    <property type="entry name" value="SAM-dependent_MTases_sf"/>
</dbReference>
<evidence type="ECO:0000256" key="5">
    <source>
        <dbReference type="ARBA" id="ARBA00022691"/>
    </source>
</evidence>
<evidence type="ECO:0000256" key="1">
    <source>
        <dbReference type="ARBA" id="ARBA00010203"/>
    </source>
</evidence>
<keyword evidence="9" id="KW-1185">Reference proteome</keyword>
<dbReference type="RefSeq" id="WP_105734043.1">
    <property type="nucleotide sequence ID" value="NZ_PVBT01000003.1"/>
</dbReference>
<comment type="similarity">
    <text evidence="1">Belongs to the N(4)/N(6)-methyltransferase family. N(4) subfamily.</text>
</comment>
<protein>
    <recommendedName>
        <fullName evidence="2">site-specific DNA-methyltransferase (cytosine-N(4)-specific)</fullName>
        <ecNumber evidence="2">2.1.1.113</ecNumber>
    </recommendedName>
</protein>